<dbReference type="GO" id="GO:0019239">
    <property type="term" value="F:deaminase activity"/>
    <property type="evidence" value="ECO:0007669"/>
    <property type="project" value="TreeGrafter"/>
</dbReference>
<accession>A0AAW6UBA1</accession>
<dbReference type="InterPro" id="IPR019897">
    <property type="entry name" value="RidA_CS"/>
</dbReference>
<dbReference type="Pfam" id="PF01042">
    <property type="entry name" value="Ribonuc_L-PSP"/>
    <property type="match status" value="1"/>
</dbReference>
<dbReference type="PANTHER" id="PTHR11803">
    <property type="entry name" value="2-IMINOBUTANOATE/2-IMINOPROPANOATE DEAMINASE RIDA"/>
    <property type="match status" value="1"/>
</dbReference>
<dbReference type="InterPro" id="IPR006175">
    <property type="entry name" value="YjgF/YER057c/UK114"/>
</dbReference>
<evidence type="ECO:0000256" key="1">
    <source>
        <dbReference type="ARBA" id="ARBA00010552"/>
    </source>
</evidence>
<comment type="similarity">
    <text evidence="1">Belongs to the RutC family.</text>
</comment>
<dbReference type="Gene3D" id="3.30.1330.40">
    <property type="entry name" value="RutC-like"/>
    <property type="match status" value="1"/>
</dbReference>
<dbReference type="AlphaFoldDB" id="A0AAW6UBA1"/>
<proteinExistence type="inferred from homology"/>
<dbReference type="InterPro" id="IPR006056">
    <property type="entry name" value="RidA"/>
</dbReference>
<evidence type="ECO:0000313" key="2">
    <source>
        <dbReference type="EMBL" id="MDI6452791.1"/>
    </source>
</evidence>
<comment type="caution">
    <text evidence="2">The sequence shown here is derived from an EMBL/GenBank/DDBJ whole genome shotgun (WGS) entry which is preliminary data.</text>
</comment>
<gene>
    <name evidence="2" type="ORF">QJ521_04375</name>
</gene>
<sequence length="125" mass="13917">MKKIETNKAPRAVGAYSQGVLVNETLYVSGQIPFVPDTMELVSNDIKEQTRQSLDNILGIVEAAGLKKENIVRCGVFMTDLGDFQKMNEVYASFFGDHKPARAAVEVRRLPKDVQIEIDAIAIKY</sequence>
<protein>
    <submittedName>
        <fullName evidence="2">RidA family protein</fullName>
    </submittedName>
</protein>
<evidence type="ECO:0000313" key="3">
    <source>
        <dbReference type="Proteomes" id="UP001431532"/>
    </source>
</evidence>
<name>A0AAW6UBA1_9MOLU</name>
<organism evidence="2 3">
    <name type="scientific">Peloplasma aerotolerans</name>
    <dbReference type="NCBI Taxonomy" id="3044389"/>
    <lineage>
        <taxon>Bacteria</taxon>
        <taxon>Bacillati</taxon>
        <taxon>Mycoplasmatota</taxon>
        <taxon>Mollicutes</taxon>
        <taxon>Acholeplasmatales</taxon>
        <taxon>Acholeplasmataceae</taxon>
        <taxon>Peloplasma</taxon>
    </lineage>
</organism>
<dbReference type="Proteomes" id="UP001431532">
    <property type="component" value="Unassembled WGS sequence"/>
</dbReference>
<dbReference type="NCBIfam" id="TIGR00004">
    <property type="entry name" value="Rid family detoxifying hydrolase"/>
    <property type="match status" value="1"/>
</dbReference>
<dbReference type="PANTHER" id="PTHR11803:SF39">
    <property type="entry name" value="2-IMINOBUTANOATE_2-IMINOPROPANOATE DEAMINASE"/>
    <property type="match status" value="1"/>
</dbReference>
<dbReference type="EMBL" id="JASCXW010000010">
    <property type="protein sequence ID" value="MDI6452791.1"/>
    <property type="molecule type" value="Genomic_DNA"/>
</dbReference>
<dbReference type="SUPFAM" id="SSF55298">
    <property type="entry name" value="YjgF-like"/>
    <property type="match status" value="1"/>
</dbReference>
<dbReference type="FunFam" id="3.30.1330.40:FF:000001">
    <property type="entry name" value="L-PSP family endoribonuclease"/>
    <property type="match status" value="1"/>
</dbReference>
<dbReference type="InterPro" id="IPR035959">
    <property type="entry name" value="RutC-like_sf"/>
</dbReference>
<dbReference type="GO" id="GO:0005829">
    <property type="term" value="C:cytosol"/>
    <property type="evidence" value="ECO:0007669"/>
    <property type="project" value="TreeGrafter"/>
</dbReference>
<dbReference type="PROSITE" id="PS01094">
    <property type="entry name" value="UPF0076"/>
    <property type="match status" value="1"/>
</dbReference>
<keyword evidence="3" id="KW-1185">Reference proteome</keyword>
<dbReference type="RefSeq" id="WP_282839216.1">
    <property type="nucleotide sequence ID" value="NZ_JASCXW010000010.1"/>
</dbReference>
<reference evidence="2" key="1">
    <citation type="submission" date="2023-05" db="EMBL/GenBank/DDBJ databases">
        <title>Mariniplasma microaerophilum sp. nov., a novel anaerobic mollicute isolated from terrestrial mud volcano, Taman Peninsula, Russia.</title>
        <authorList>
            <person name="Khomyakova M.A."/>
            <person name="Merkel A.Y."/>
            <person name="Slobodkin A.I."/>
        </authorList>
    </citation>
    <scope>NUCLEOTIDE SEQUENCE</scope>
    <source>
        <strain evidence="2">M4Ah</strain>
    </source>
</reference>
<dbReference type="CDD" id="cd00448">
    <property type="entry name" value="YjgF_YER057c_UK114_family"/>
    <property type="match status" value="1"/>
</dbReference>